<keyword evidence="2" id="KW-0677">Repeat</keyword>
<feature type="compositionally biased region" description="Basic residues" evidence="4">
    <location>
        <begin position="192"/>
        <end position="205"/>
    </location>
</feature>
<sequence>MTSSARAAIVALLLACQPASPGGATGSTTEETTAGTITAGPTTTTTTTIDPTIDPPVTTTTTTTTEPAVPVCGDGVVAGDEACDDGNQIDDDCCTNACTKGQVEPGQVCWTVIVEGTKNGEDLAGGIAVDAAGEIYIAASVVDMAAGPDALIQNSTPEGSASGRSSTTAESTPPTRRSGWPPSRPGSWSRSVGRRSRRGSRGCSG</sequence>
<gene>
    <name evidence="6" type="ORF">OV079_46715</name>
</gene>
<dbReference type="Proteomes" id="UP001150924">
    <property type="component" value="Unassembled WGS sequence"/>
</dbReference>
<organism evidence="6 7">
    <name type="scientific">Nannocystis pusilla</name>
    <dbReference type="NCBI Taxonomy" id="889268"/>
    <lineage>
        <taxon>Bacteria</taxon>
        <taxon>Pseudomonadati</taxon>
        <taxon>Myxococcota</taxon>
        <taxon>Polyangia</taxon>
        <taxon>Nannocystales</taxon>
        <taxon>Nannocystaceae</taxon>
        <taxon>Nannocystis</taxon>
    </lineage>
</organism>
<feature type="region of interest" description="Disordered" evidence="4">
    <location>
        <begin position="19"/>
        <end position="66"/>
    </location>
</feature>
<evidence type="ECO:0000256" key="3">
    <source>
        <dbReference type="ARBA" id="ARBA00023157"/>
    </source>
</evidence>
<dbReference type="InterPro" id="IPR011936">
    <property type="entry name" value="Myxo_disulph_rpt"/>
</dbReference>
<accession>A0A9X3J372</accession>
<feature type="signal peptide" evidence="5">
    <location>
        <begin position="1"/>
        <end position="21"/>
    </location>
</feature>
<dbReference type="EMBL" id="JAPNKE010000002">
    <property type="protein sequence ID" value="MCY1012910.1"/>
    <property type="molecule type" value="Genomic_DNA"/>
</dbReference>
<feature type="region of interest" description="Disordered" evidence="4">
    <location>
        <begin position="152"/>
        <end position="205"/>
    </location>
</feature>
<keyword evidence="7" id="KW-1185">Reference proteome</keyword>
<protein>
    <submittedName>
        <fullName evidence="6">DUF4215 domain-containing protein</fullName>
    </submittedName>
</protein>
<dbReference type="NCBIfam" id="TIGR02232">
    <property type="entry name" value="myxo_disulf_rpt"/>
    <property type="match status" value="1"/>
</dbReference>
<feature type="compositionally biased region" description="Low complexity" evidence="4">
    <location>
        <begin position="171"/>
        <end position="191"/>
    </location>
</feature>
<evidence type="ECO:0000256" key="2">
    <source>
        <dbReference type="ARBA" id="ARBA00022737"/>
    </source>
</evidence>
<evidence type="ECO:0000256" key="1">
    <source>
        <dbReference type="ARBA" id="ARBA00022729"/>
    </source>
</evidence>
<proteinExistence type="predicted"/>
<dbReference type="RefSeq" id="WP_267776481.1">
    <property type="nucleotide sequence ID" value="NZ_JAPNKE010000002.1"/>
</dbReference>
<reference evidence="6" key="1">
    <citation type="submission" date="2022-11" db="EMBL/GenBank/DDBJ databases">
        <title>Minimal conservation of predation-associated metabolite biosynthetic gene clusters underscores biosynthetic potential of Myxococcota including descriptions for ten novel species: Archangium lansinium sp. nov., Myxococcus landrumus sp. nov., Nannocystis bai.</title>
        <authorList>
            <person name="Ahearne A."/>
            <person name="Stevens C."/>
            <person name="Phillips K."/>
        </authorList>
    </citation>
    <scope>NUCLEOTIDE SEQUENCE</scope>
    <source>
        <strain evidence="6">Na p29</strain>
    </source>
</reference>
<dbReference type="AlphaFoldDB" id="A0A9X3J372"/>
<dbReference type="Pfam" id="PF13948">
    <property type="entry name" value="DUF4215"/>
    <property type="match status" value="1"/>
</dbReference>
<evidence type="ECO:0000256" key="4">
    <source>
        <dbReference type="SAM" id="MobiDB-lite"/>
    </source>
</evidence>
<comment type="caution">
    <text evidence="6">The sequence shown here is derived from an EMBL/GenBank/DDBJ whole genome shotgun (WGS) entry which is preliminary data.</text>
</comment>
<feature type="chain" id="PRO_5040734191" evidence="5">
    <location>
        <begin position="22"/>
        <end position="205"/>
    </location>
</feature>
<name>A0A9X3J372_9BACT</name>
<evidence type="ECO:0000313" key="7">
    <source>
        <dbReference type="Proteomes" id="UP001150924"/>
    </source>
</evidence>
<keyword evidence="1 5" id="KW-0732">Signal</keyword>
<feature type="compositionally biased region" description="Polar residues" evidence="4">
    <location>
        <begin position="152"/>
        <end position="170"/>
    </location>
</feature>
<evidence type="ECO:0000313" key="6">
    <source>
        <dbReference type="EMBL" id="MCY1012910.1"/>
    </source>
</evidence>
<evidence type="ECO:0000256" key="5">
    <source>
        <dbReference type="SAM" id="SignalP"/>
    </source>
</evidence>
<keyword evidence="3" id="KW-1015">Disulfide bond</keyword>